<comment type="caution">
    <text evidence="5">The sequence shown here is derived from an EMBL/GenBank/DDBJ whole genome shotgun (WGS) entry which is preliminary data.</text>
</comment>
<dbReference type="GO" id="GO:0060090">
    <property type="term" value="F:molecular adaptor activity"/>
    <property type="evidence" value="ECO:0007669"/>
    <property type="project" value="TreeGrafter"/>
</dbReference>
<dbReference type="GO" id="GO:0005813">
    <property type="term" value="C:centrosome"/>
    <property type="evidence" value="ECO:0007669"/>
    <property type="project" value="TreeGrafter"/>
</dbReference>
<protein>
    <submittedName>
        <fullName evidence="5">Leucine-rich repeat-containing protein 9</fullName>
    </submittedName>
</protein>
<evidence type="ECO:0000313" key="6">
    <source>
        <dbReference type="Proteomes" id="UP000683360"/>
    </source>
</evidence>
<evidence type="ECO:0000259" key="4">
    <source>
        <dbReference type="Pfam" id="PF01576"/>
    </source>
</evidence>
<feature type="coiled-coil region" evidence="2">
    <location>
        <begin position="42"/>
        <end position="185"/>
    </location>
</feature>
<dbReference type="AlphaFoldDB" id="A0A8S3UKX7"/>
<feature type="compositionally biased region" description="Basic and acidic residues" evidence="3">
    <location>
        <begin position="391"/>
        <end position="408"/>
    </location>
</feature>
<dbReference type="OrthoDB" id="1517790at2759"/>
<dbReference type="GO" id="GO:0016459">
    <property type="term" value="C:myosin complex"/>
    <property type="evidence" value="ECO:0007669"/>
    <property type="project" value="InterPro"/>
</dbReference>
<evidence type="ECO:0000256" key="3">
    <source>
        <dbReference type="SAM" id="MobiDB-lite"/>
    </source>
</evidence>
<dbReference type="EMBL" id="CAJPWZ010002810">
    <property type="protein sequence ID" value="CAG2245938.1"/>
    <property type="molecule type" value="Genomic_DNA"/>
</dbReference>
<sequence length="1245" mass="143023">MFSKSQLVASGTFQSQIITGELKKMAEQDLFIQPDVEEEEDFKIFMRSIADLEEEIEEIDNQDDLKNRYEQTIKELEEKLRKAQDSLDNHARVLREKDSMIKRLQTSLAEKERNLEDVMSEQSKATAANAEALNNLLKKLKSKDEDIRELMERSNKEMSDLHNKLQHLQAELNRKQLSSKSSEDQLIDIEQDHRQGIDKLAGALKDKDKTIETLVESGQEKDKLINRFQQVHAASRGTIMDNNRLRDEADELRNQLAKKKDEISELKLQLDRDGSRSPKAGFHVALEELKLQLAVKTEALKAAKQTEEDFREQIYQDFIQRELNELHRIQEAEKQILLDLKEKSMFEKSHNLEAELAAIQTLKRELEAGIQRNNKLQQQLEQQKSRSPRKGSKDSSQDDHFDMERRFSDQSSDTANTSDSRRSSDTTPRNQDIEVPQHSYSWPLVQNKKPQLLKTWSPSSTDSDIPLNRQSLSEKSAPMLRKFIRQMKNQFDKAGKENDELRRKVDGLDSREIPGRNDSDVSSLPIMHLEIERLTQELSVKNEEIRKLKSSIGFAVDSMDLNDVPNLTDLQNENLKLKVQLGNLEELNMLLKKQIALNSQSAITEGFNPELIVQMANEIRNLKTQLDNVGARHEKSNVSCQTAPWSDAIITNGQIENKSQKRNSKIPQIQKPAPMNTNSSDRDSPDILKSLLMEARGRLQALKGKLEATEGTVRLQTKKMKYYRNLLEENGLVFKSPLGSRSNSESNIVMALGGRNLCKNNRTLSYDNIPELLVDSQTESSESDFSEKYKSYGNTNNVSELKDQVRQLKIAMDKYKAVIKSNMSQAKAQKLEETGGFVAKHTCLKERIRKWERKCHEIECYYNEAAARIKKSADVIVNRMLIELESGGNVRFEEGSPTDIWFSSCPDLVLSRFCASDYKDHNVSGIKIHRIIRIHNRMLRTRFDDILSSIVDDPDGEYYPCNRNTGYRKLLEYLFWMQDPQLSNGANEPGHLLEEGFLEAQTYSDLGRDVAVSLSNSLSLADRHRIEHLTKNGKNSDYSDSCPFRYGQLVISKVYLGKSVKALDDRQISKSSYPKIDAVFKPRKMCISNVGDTLCECSARQCEWYLFDNRLVLPEYVVEFEYVTKIERLRALLQDPEVTRINFASFDDLPLPLDPNIKVNGICVEKATLLKLRELEAELEDERYQRANALNSRKKLENDIKDLRQQAELAVCVKEDAVKQLKRVQAQMNDNQTELDSLMMKCKPP</sequence>
<feature type="coiled-coil region" evidence="2">
    <location>
        <begin position="1172"/>
        <end position="1241"/>
    </location>
</feature>
<evidence type="ECO:0000256" key="2">
    <source>
        <dbReference type="SAM" id="Coils"/>
    </source>
</evidence>
<feature type="coiled-coil region" evidence="2">
    <location>
        <begin position="242"/>
        <end position="306"/>
    </location>
</feature>
<dbReference type="GO" id="GO:0007098">
    <property type="term" value="P:centrosome cycle"/>
    <property type="evidence" value="ECO:0007669"/>
    <property type="project" value="TreeGrafter"/>
</dbReference>
<dbReference type="PANTHER" id="PTHR46501:SF10">
    <property type="entry name" value="CENTROSOMIN"/>
    <property type="match status" value="1"/>
</dbReference>
<keyword evidence="6" id="KW-1185">Reference proteome</keyword>
<reference evidence="5" key="1">
    <citation type="submission" date="2021-03" db="EMBL/GenBank/DDBJ databases">
        <authorList>
            <person name="Bekaert M."/>
        </authorList>
    </citation>
    <scope>NUCLEOTIDE SEQUENCE</scope>
</reference>
<dbReference type="GO" id="GO:1903358">
    <property type="term" value="P:regulation of Golgi organization"/>
    <property type="evidence" value="ECO:0007669"/>
    <property type="project" value="TreeGrafter"/>
</dbReference>
<dbReference type="Gene3D" id="3.90.228.10">
    <property type="match status" value="1"/>
</dbReference>
<proteinExistence type="predicted"/>
<dbReference type="Proteomes" id="UP000683360">
    <property type="component" value="Unassembled WGS sequence"/>
</dbReference>
<keyword evidence="1 2" id="KW-0175">Coiled coil</keyword>
<dbReference type="Pfam" id="PF01576">
    <property type="entry name" value="Myosin_tail_1"/>
    <property type="match status" value="1"/>
</dbReference>
<dbReference type="InterPro" id="IPR052593">
    <property type="entry name" value="MT-associated_AKAP9-binding"/>
</dbReference>
<feature type="region of interest" description="Disordered" evidence="3">
    <location>
        <begin position="652"/>
        <end position="684"/>
    </location>
</feature>
<dbReference type="PANTHER" id="PTHR46501">
    <property type="entry name" value="MYOMEGALIN"/>
    <property type="match status" value="1"/>
</dbReference>
<feature type="region of interest" description="Disordered" evidence="3">
    <location>
        <begin position="376"/>
        <end position="446"/>
    </location>
</feature>
<evidence type="ECO:0000313" key="5">
    <source>
        <dbReference type="EMBL" id="CAG2245938.1"/>
    </source>
</evidence>
<organism evidence="5 6">
    <name type="scientific">Mytilus edulis</name>
    <name type="common">Blue mussel</name>
    <dbReference type="NCBI Taxonomy" id="6550"/>
    <lineage>
        <taxon>Eukaryota</taxon>
        <taxon>Metazoa</taxon>
        <taxon>Spiralia</taxon>
        <taxon>Lophotrochozoa</taxon>
        <taxon>Mollusca</taxon>
        <taxon>Bivalvia</taxon>
        <taxon>Autobranchia</taxon>
        <taxon>Pteriomorphia</taxon>
        <taxon>Mytilida</taxon>
        <taxon>Mytiloidea</taxon>
        <taxon>Mytilidae</taxon>
        <taxon>Mytilinae</taxon>
        <taxon>Mytilus</taxon>
    </lineage>
</organism>
<dbReference type="GO" id="GO:0090063">
    <property type="term" value="P:positive regulation of microtubule nucleation"/>
    <property type="evidence" value="ECO:0007669"/>
    <property type="project" value="TreeGrafter"/>
</dbReference>
<name>A0A8S3UKX7_MYTED</name>
<feature type="domain" description="Myosin tail" evidence="4">
    <location>
        <begin position="1169"/>
        <end position="1238"/>
    </location>
</feature>
<dbReference type="InterPro" id="IPR002928">
    <property type="entry name" value="Myosin_tail"/>
</dbReference>
<gene>
    <name evidence="5" type="ORF">MEDL_57932</name>
</gene>
<accession>A0A8S3UKX7</accession>
<feature type="coiled-coil region" evidence="2">
    <location>
        <begin position="484"/>
        <end position="587"/>
    </location>
</feature>
<evidence type="ECO:0000256" key="1">
    <source>
        <dbReference type="ARBA" id="ARBA00023054"/>
    </source>
</evidence>
<dbReference type="GO" id="GO:0005794">
    <property type="term" value="C:Golgi apparatus"/>
    <property type="evidence" value="ECO:0007669"/>
    <property type="project" value="TreeGrafter"/>
</dbReference>